<dbReference type="PANTHER" id="PTHR30038">
    <property type="entry name" value="ALDEHYDE FERREDOXIN OXIDOREDUCTASE"/>
    <property type="match status" value="1"/>
</dbReference>
<dbReference type="InterPro" id="IPR036503">
    <property type="entry name" value="Ald_Fedxn_OxRdtase_N_sf"/>
</dbReference>
<keyword evidence="11" id="KW-1185">Reference proteome</keyword>
<evidence type="ECO:0000313" key="10">
    <source>
        <dbReference type="EMBL" id="QNB45188.1"/>
    </source>
</evidence>
<name>A0A7G6DZD4_THEFR</name>
<keyword evidence="7" id="KW-0411">Iron-sulfur</keyword>
<dbReference type="Gene3D" id="3.60.9.10">
    <property type="entry name" value="Aldehyde ferredoxin oxidoreductase, N-terminal domain"/>
    <property type="match status" value="1"/>
</dbReference>
<dbReference type="AlphaFoldDB" id="A0A7G6DZD4"/>
<dbReference type="Proteomes" id="UP000515847">
    <property type="component" value="Chromosome"/>
</dbReference>
<evidence type="ECO:0000259" key="9">
    <source>
        <dbReference type="SMART" id="SM00790"/>
    </source>
</evidence>
<sequence>MYGGYKRILKIDLTNETVKSELTDLLFARKFLGGNGFGVKLLYDTVTAETDPLGEDNALVIVVGPANGTIFPGAAITGIMTKSPLNGLFIDSYMGGHFGTELKSAGYDAVVITGKLKNPKFLVIENQSINFYDAEDLWGLETSKTQIKIKEKLRNPEFQVACIGPAGENLVKYASVICDTRAWGRGGIGAVFGAKNLKAIAVRGDGDIEIADPDGFLKFTTESLEIMKKHPALGKAIPSMGSTGSIDGNNSIGILGTRNWQRETFENAWKISGNAMLEQNLRIGHKACSSCIARSAIFWKARCGEYAGIVSRGPEYETLYAYGSILENDNPDSIIAADRLSDELGIDTMSTGVVIAWVMECFEKGILTAKDIDGLDVVFGNHKIILDMIRKIAKREGIGDILAEGVKVASERIGKGSNEFAIHVKGLELAGHTARGLKGMGLGYAVSSRGGSHQDTRPGAERSGKLDRAVIEGKPEHVIKNQRMTTIGDSLILCRRHAEPFFGEYLSEKYVELINLLTGFNLDLDELNMIADRIYTLERMFNCREGITRKDDILPPRFMKEPIPDGPSKGMFMRPEELDMMLDEYYSLRGWDIKTGIPPQEKLIELDLV</sequence>
<reference evidence="10 11" key="1">
    <citation type="journal article" date="2019" name="Front. Microbiol.">
        <title>Thermoanaerosceptrum fracticalcis gen. nov. sp. nov., a Novel Fumarate-Fermenting Microorganism From a Deep Fractured Carbonate Aquifer of the US Great Basin.</title>
        <authorList>
            <person name="Hamilton-Brehm S.D."/>
            <person name="Stewart L.E."/>
            <person name="Zavarin M."/>
            <person name="Caldwell M."/>
            <person name="Lawson P.A."/>
            <person name="Onstott T.C."/>
            <person name="Grzymski J."/>
            <person name="Neveux I."/>
            <person name="Lollar B.S."/>
            <person name="Russell C.E."/>
            <person name="Moser D.P."/>
        </authorList>
    </citation>
    <scope>NUCLEOTIDE SEQUENCE [LARGE SCALE GENOMIC DNA]</scope>
    <source>
        <strain evidence="10 11">DRI-13</strain>
    </source>
</reference>
<dbReference type="SUPFAM" id="SSF48310">
    <property type="entry name" value="Aldehyde ferredoxin oxidoreductase, C-terminal domains"/>
    <property type="match status" value="1"/>
</dbReference>
<accession>A0A7G6DZD4</accession>
<proteinExistence type="inferred from homology"/>
<keyword evidence="3" id="KW-0004">4Fe-4S</keyword>
<comment type="similarity">
    <text evidence="2">Belongs to the AOR/FOR family.</text>
</comment>
<evidence type="ECO:0000256" key="3">
    <source>
        <dbReference type="ARBA" id="ARBA00022485"/>
    </source>
</evidence>
<dbReference type="Gene3D" id="1.10.599.10">
    <property type="entry name" value="Aldehyde Ferredoxin Oxidoreductase Protein, subunit A, domain 3"/>
    <property type="match status" value="1"/>
</dbReference>
<feature type="domain" description="Aldehyde ferredoxin oxidoreductase N-terminal" evidence="9">
    <location>
        <begin position="5"/>
        <end position="206"/>
    </location>
</feature>
<dbReference type="OrthoDB" id="9763894at2"/>
<evidence type="ECO:0000256" key="1">
    <source>
        <dbReference type="ARBA" id="ARBA00001966"/>
    </source>
</evidence>
<dbReference type="InterPro" id="IPR036021">
    <property type="entry name" value="Tungsten_al_ferr_oxy-like_C"/>
</dbReference>
<dbReference type="KEGG" id="tfr:BR63_01935"/>
<dbReference type="InterPro" id="IPR001203">
    <property type="entry name" value="OxRdtase_Ald_Fedxn_C"/>
</dbReference>
<dbReference type="InterPro" id="IPR013983">
    <property type="entry name" value="Ald_Fedxn_OxRdtase_N"/>
</dbReference>
<evidence type="ECO:0000256" key="5">
    <source>
        <dbReference type="ARBA" id="ARBA00023002"/>
    </source>
</evidence>
<keyword evidence="5" id="KW-0560">Oxidoreductase</keyword>
<keyword evidence="4" id="KW-0479">Metal-binding</keyword>
<comment type="cofactor">
    <cofactor evidence="8">
        <name>tungstopterin</name>
        <dbReference type="ChEBI" id="CHEBI:30402"/>
    </cofactor>
</comment>
<evidence type="ECO:0000256" key="4">
    <source>
        <dbReference type="ARBA" id="ARBA00022723"/>
    </source>
</evidence>
<gene>
    <name evidence="10" type="ORF">BR63_01935</name>
</gene>
<evidence type="ECO:0000256" key="6">
    <source>
        <dbReference type="ARBA" id="ARBA00023004"/>
    </source>
</evidence>
<dbReference type="RefSeq" id="WP_034425409.1">
    <property type="nucleotide sequence ID" value="NZ_CP045798.1"/>
</dbReference>
<dbReference type="InterPro" id="IPR013985">
    <property type="entry name" value="Ald_Fedxn_OxRdtase_dom3"/>
</dbReference>
<dbReference type="GO" id="GO:0016625">
    <property type="term" value="F:oxidoreductase activity, acting on the aldehyde or oxo group of donors, iron-sulfur protein as acceptor"/>
    <property type="evidence" value="ECO:0007669"/>
    <property type="project" value="InterPro"/>
</dbReference>
<evidence type="ECO:0000313" key="11">
    <source>
        <dbReference type="Proteomes" id="UP000515847"/>
    </source>
</evidence>
<dbReference type="GO" id="GO:0046872">
    <property type="term" value="F:metal ion binding"/>
    <property type="evidence" value="ECO:0007669"/>
    <property type="project" value="UniProtKB-KW"/>
</dbReference>
<dbReference type="Pfam" id="PF02730">
    <property type="entry name" value="AFOR_N"/>
    <property type="match status" value="1"/>
</dbReference>
<dbReference type="EMBL" id="CP045798">
    <property type="protein sequence ID" value="QNB45188.1"/>
    <property type="molecule type" value="Genomic_DNA"/>
</dbReference>
<dbReference type="InterPro" id="IPR013984">
    <property type="entry name" value="Ald_Fedxn_OxRdtase_dom2"/>
</dbReference>
<dbReference type="Gene3D" id="1.10.569.10">
    <property type="entry name" value="Aldehyde Ferredoxin Oxidoreductase Protein, subunit A, domain 2"/>
    <property type="match status" value="1"/>
</dbReference>
<evidence type="ECO:0000256" key="7">
    <source>
        <dbReference type="ARBA" id="ARBA00023014"/>
    </source>
</evidence>
<dbReference type="GO" id="GO:0009055">
    <property type="term" value="F:electron transfer activity"/>
    <property type="evidence" value="ECO:0007669"/>
    <property type="project" value="InterPro"/>
</dbReference>
<organism evidence="10 11">
    <name type="scientific">Thermanaerosceptrum fracticalcis</name>
    <dbReference type="NCBI Taxonomy" id="1712410"/>
    <lineage>
        <taxon>Bacteria</taxon>
        <taxon>Bacillati</taxon>
        <taxon>Bacillota</taxon>
        <taxon>Clostridia</taxon>
        <taxon>Eubacteriales</taxon>
        <taxon>Peptococcaceae</taxon>
        <taxon>Thermanaerosceptrum</taxon>
    </lineage>
</organism>
<comment type="cofactor">
    <cofactor evidence="1">
        <name>[4Fe-4S] cluster</name>
        <dbReference type="ChEBI" id="CHEBI:49883"/>
    </cofactor>
</comment>
<dbReference type="Pfam" id="PF01314">
    <property type="entry name" value="AFOR_C"/>
    <property type="match status" value="1"/>
</dbReference>
<dbReference type="InterPro" id="IPR051919">
    <property type="entry name" value="W-dependent_AOR"/>
</dbReference>
<evidence type="ECO:0000256" key="2">
    <source>
        <dbReference type="ARBA" id="ARBA00011032"/>
    </source>
</evidence>
<dbReference type="GO" id="GO:0051539">
    <property type="term" value="F:4 iron, 4 sulfur cluster binding"/>
    <property type="evidence" value="ECO:0007669"/>
    <property type="project" value="UniProtKB-KW"/>
</dbReference>
<dbReference type="SUPFAM" id="SSF56228">
    <property type="entry name" value="Aldehyde ferredoxin oxidoreductase, N-terminal domain"/>
    <property type="match status" value="1"/>
</dbReference>
<dbReference type="SMART" id="SM00790">
    <property type="entry name" value="AFOR_N"/>
    <property type="match status" value="1"/>
</dbReference>
<dbReference type="PANTHER" id="PTHR30038:SF0">
    <property type="entry name" value="TUNGSTEN-CONTAINING ALDEHYDE FERREDOXIN OXIDOREDUCTASE"/>
    <property type="match status" value="1"/>
</dbReference>
<evidence type="ECO:0000256" key="8">
    <source>
        <dbReference type="ARBA" id="ARBA00049934"/>
    </source>
</evidence>
<keyword evidence="6" id="KW-0408">Iron</keyword>
<protein>
    <submittedName>
        <fullName evidence="10">Aldehyde ferredoxin oxidoreductase</fullName>
    </submittedName>
</protein>